<dbReference type="AlphaFoldDB" id="A0A1M6MG57"/>
<dbReference type="RefSeq" id="WP_084123924.1">
    <property type="nucleotide sequence ID" value="NZ_FRAC01000007.1"/>
</dbReference>
<dbReference type="STRING" id="1121322.SAMN02745136_00995"/>
<evidence type="ECO:0000313" key="2">
    <source>
        <dbReference type="EMBL" id="SHJ82442.1"/>
    </source>
</evidence>
<evidence type="ECO:0000313" key="3">
    <source>
        <dbReference type="Proteomes" id="UP000184386"/>
    </source>
</evidence>
<name>A0A1M6MG57_9FIRM</name>
<dbReference type="Proteomes" id="UP000184386">
    <property type="component" value="Unassembled WGS sequence"/>
</dbReference>
<dbReference type="NCBIfam" id="TIGR03915">
    <property type="entry name" value="SAM_7_link_chp"/>
    <property type="match status" value="1"/>
</dbReference>
<reference evidence="2 3" key="1">
    <citation type="submission" date="2016-11" db="EMBL/GenBank/DDBJ databases">
        <authorList>
            <person name="Jaros S."/>
            <person name="Januszkiewicz K."/>
            <person name="Wedrychowicz H."/>
        </authorList>
    </citation>
    <scope>NUCLEOTIDE SEQUENCE [LARGE SCALE GENOMIC DNA]</scope>
    <source>
        <strain evidence="2 3">DSM 15929</strain>
    </source>
</reference>
<dbReference type="InterPro" id="IPR025404">
    <property type="entry name" value="DUF4130"/>
</dbReference>
<dbReference type="Pfam" id="PF13566">
    <property type="entry name" value="DUF4130"/>
    <property type="match status" value="1"/>
</dbReference>
<accession>A0A1M6MG57</accession>
<evidence type="ECO:0000259" key="1">
    <source>
        <dbReference type="Pfam" id="PF13566"/>
    </source>
</evidence>
<dbReference type="OrthoDB" id="5290748at2"/>
<dbReference type="EMBL" id="FRAC01000007">
    <property type="protein sequence ID" value="SHJ82442.1"/>
    <property type="molecule type" value="Genomic_DNA"/>
</dbReference>
<gene>
    <name evidence="2" type="ORF">SAMN02745136_00995</name>
</gene>
<keyword evidence="3" id="KW-1185">Reference proteome</keyword>
<proteinExistence type="predicted"/>
<dbReference type="InterPro" id="IPR023875">
    <property type="entry name" value="DNA_repair_put"/>
</dbReference>
<sequence length="261" mass="30489">MMKRVYFCEDSLEGIFSAVYDAWSDRNGHANNEIRILTGEDQGNMELFTEYLYIRNSDEKISKVVRAVYGKISEEAYELICGASCSCELSRGDDIYRFLIIGFSMGKGVVDCLYNKDVMRIFELNRNVSNEAHHYKGFLRFQEMEDGILVGRIKPKNDIIRLLAPHFSDRLNQENFVIYDENRNTAIIHQKAERWFFTGGEILNLEKIKKITEKEESIDSMWKAFFSSVSIKERENKGLQRNNLPLRFRSNMPEFKLPGQE</sequence>
<organism evidence="2 3">
    <name type="scientific">Anaerocolumna jejuensis DSM 15929</name>
    <dbReference type="NCBI Taxonomy" id="1121322"/>
    <lineage>
        <taxon>Bacteria</taxon>
        <taxon>Bacillati</taxon>
        <taxon>Bacillota</taxon>
        <taxon>Clostridia</taxon>
        <taxon>Lachnospirales</taxon>
        <taxon>Lachnospiraceae</taxon>
        <taxon>Anaerocolumna</taxon>
    </lineage>
</organism>
<protein>
    <submittedName>
        <fullName evidence="2">Probable DNA metabolism protein</fullName>
    </submittedName>
</protein>
<feature type="domain" description="DUF4130" evidence="1">
    <location>
        <begin position="92"/>
        <end position="254"/>
    </location>
</feature>